<dbReference type="KEGG" id="scj:SCANT_v1c04520"/>
<name>A0A0M3SJ94_9MOLU</name>
<proteinExistence type="predicted"/>
<keyword evidence="2" id="KW-1185">Reference proteome</keyword>
<dbReference type="RefSeq" id="WP_053946120.1">
    <property type="nucleotide sequence ID" value="NZ_CP012622.1"/>
</dbReference>
<evidence type="ECO:0000313" key="2">
    <source>
        <dbReference type="Proteomes" id="UP000063919"/>
    </source>
</evidence>
<evidence type="ECO:0008006" key="3">
    <source>
        <dbReference type="Google" id="ProtNLM"/>
    </source>
</evidence>
<dbReference type="PATRIC" id="fig|362837.3.peg.459"/>
<evidence type="ECO:0000313" key="1">
    <source>
        <dbReference type="EMBL" id="ALD66358.1"/>
    </source>
</evidence>
<sequence>MRKLLSILGSIGLLASTGVTVTACNPKQEKLIIPAFPATVEEAQKIISDLSKPYALTKLEINKLKAKENSDNLTEILNLIIKNKFNEYESIIYASIFKIVELEGNESEIKIWEFDEDNMNVEEIEISINVYLKDSENDLFYSLEKNINSKTTFPNEVIGREKMINNLKDIRKWWLDGKNLEALSDQFRISEVSLKNQEVDEALEKVIRWSKNEHITIETIEFVSWLWPSNETESNSFAVRPKNNDKFLGLAMFEWSYI</sequence>
<dbReference type="PROSITE" id="PS51257">
    <property type="entry name" value="PROKAR_LIPOPROTEIN"/>
    <property type="match status" value="1"/>
</dbReference>
<gene>
    <name evidence="1" type="ORF">SCANT_v1c04520</name>
</gene>
<reference evidence="1 2" key="1">
    <citation type="journal article" date="2015" name="Genome Announc.">
        <title>Complete Genome Sequence of Spiroplasma cantharicola CC-1T (DSM 21588), a Bacterium Isolated from Soldier Beetle (Cantharis carolinus).</title>
        <authorList>
            <person name="Lo W.S."/>
            <person name="Liu P.Y."/>
            <person name="Kuo C.H."/>
        </authorList>
    </citation>
    <scope>NUCLEOTIDE SEQUENCE [LARGE SCALE GENOMIC DNA]</scope>
    <source>
        <strain evidence="1 2">CC-1</strain>
    </source>
</reference>
<dbReference type="InterPro" id="IPR054816">
    <property type="entry name" value="Lipoprotein_mollicutes-type_CS"/>
</dbReference>
<protein>
    <recommendedName>
        <fullName evidence="3">Lipoprotein</fullName>
    </recommendedName>
</protein>
<dbReference type="EMBL" id="CP012622">
    <property type="protein sequence ID" value="ALD66358.1"/>
    <property type="molecule type" value="Genomic_DNA"/>
</dbReference>
<dbReference type="NCBIfam" id="NF038029">
    <property type="entry name" value="LP_plasma"/>
    <property type="match status" value="1"/>
</dbReference>
<dbReference type="Proteomes" id="UP000063919">
    <property type="component" value="Chromosome"/>
</dbReference>
<accession>A0A0M3SJ94</accession>
<organism evidence="1 2">
    <name type="scientific">Spiroplasma cantharicola</name>
    <dbReference type="NCBI Taxonomy" id="362837"/>
    <lineage>
        <taxon>Bacteria</taxon>
        <taxon>Bacillati</taxon>
        <taxon>Mycoplasmatota</taxon>
        <taxon>Mollicutes</taxon>
        <taxon>Entomoplasmatales</taxon>
        <taxon>Spiroplasmataceae</taxon>
        <taxon>Spiroplasma</taxon>
    </lineage>
</organism>
<dbReference type="AlphaFoldDB" id="A0A0M3SJ94"/>
<dbReference type="NCBIfam" id="NF045726">
    <property type="entry name" value="XXplasma_LP"/>
    <property type="match status" value="1"/>
</dbReference>